<gene>
    <name evidence="1" type="ORF">ERS852510_02593</name>
</gene>
<sequence length="80" mass="8977">MRNDKLKFVVDSRCFNGNCVTTMSDGIHGDYHHETLEEQVAERQKGNKGTNSLNQTTGRWPEQAAVLSSTGIHPIKNYTI</sequence>
<organism evidence="1 2">
    <name type="scientific">Bacteroides uniformis</name>
    <dbReference type="NCBI Taxonomy" id="820"/>
    <lineage>
        <taxon>Bacteria</taxon>
        <taxon>Pseudomonadati</taxon>
        <taxon>Bacteroidota</taxon>
        <taxon>Bacteroidia</taxon>
        <taxon>Bacteroidales</taxon>
        <taxon>Bacteroidaceae</taxon>
        <taxon>Bacteroides</taxon>
    </lineage>
</organism>
<evidence type="ECO:0000313" key="2">
    <source>
        <dbReference type="Proteomes" id="UP000095766"/>
    </source>
</evidence>
<protein>
    <submittedName>
        <fullName evidence="1">Uncharacterized protein</fullName>
    </submittedName>
</protein>
<dbReference type="AlphaFoldDB" id="A0A174RV72"/>
<evidence type="ECO:0000313" key="1">
    <source>
        <dbReference type="EMBL" id="CUP89523.1"/>
    </source>
</evidence>
<proteinExistence type="predicted"/>
<accession>A0A174RV72</accession>
<dbReference type="EMBL" id="CZAO01000012">
    <property type="protein sequence ID" value="CUP89523.1"/>
    <property type="molecule type" value="Genomic_DNA"/>
</dbReference>
<reference evidence="1 2" key="1">
    <citation type="submission" date="2015-09" db="EMBL/GenBank/DDBJ databases">
        <authorList>
            <consortium name="Pathogen Informatics"/>
        </authorList>
    </citation>
    <scope>NUCLEOTIDE SEQUENCE [LARGE SCALE GENOMIC DNA]</scope>
    <source>
        <strain evidence="1 2">2789STDY5834898</strain>
    </source>
</reference>
<dbReference type="Proteomes" id="UP000095766">
    <property type="component" value="Unassembled WGS sequence"/>
</dbReference>
<name>A0A174RV72_BACUN</name>
<dbReference type="RefSeq" id="WP_081028773.1">
    <property type="nucleotide sequence ID" value="NZ_CZAO01000012.1"/>
</dbReference>